<dbReference type="HOGENOM" id="CLU_539958_0_0_1"/>
<feature type="compositionally biased region" description="Basic and acidic residues" evidence="1">
    <location>
        <begin position="77"/>
        <end position="88"/>
    </location>
</feature>
<evidence type="ECO:0000256" key="2">
    <source>
        <dbReference type="SAM" id="Phobius"/>
    </source>
</evidence>
<dbReference type="AlphaFoldDB" id="E3LVC8"/>
<accession>E3LVC8</accession>
<reference evidence="3" key="1">
    <citation type="submission" date="2007-07" db="EMBL/GenBank/DDBJ databases">
        <title>PCAP assembly of the Caenorhabditis remanei genome.</title>
        <authorList>
            <consortium name="The Caenorhabditis remanei Sequencing Consortium"/>
            <person name="Wilson R.K."/>
        </authorList>
    </citation>
    <scope>NUCLEOTIDE SEQUENCE [LARGE SCALE GENOMIC DNA]</scope>
    <source>
        <strain evidence="3">PB4641</strain>
    </source>
</reference>
<name>E3LVC8_CAERE</name>
<sequence>MISNDHSFARWSVVNILSATRRIRSPEIEEEESSITPEPEEESTRSQESEDEEPRHGGRAHEEQAKSPMRSPDSEEEPTRTREPEYRGKPPIVQGRAQIRRRSPREDGGEVIEEAKTRGGVAQTWRRAANRWKKKRVAPSSQPYLFDIKQLHLLSNDIHTLRFDDTDLGRNSIAARYSLCYATFAYKTHSTDVCKAVVNNGFARLCSLFEGEENVGNPLCVGIEPRHVWILDPLAAWFWGIIGIFIGFVLGLIGLVLLYKLCLKKKGFKIPFMKKTGDEKKDTKKDTKKDKMMGKALNLSKDSKASQDSKDTKNSKDSKDSKDTKTSKDTKNSKDSKDTKTSKTFKKIKDSKESKTASSDSKDTKSKKNFGPSKSIKGSKDKGSKDKALKEKTMKSMKKSKKLEKSKKGGKPSKLKPSQEQSTPVKSSPNTPKNSKEPTKGKPSAEVSKFKSSPTNTPKGSKEVVTPTKNNNKKKPSAEITPMKSSPGSSPVSPAGSKEAAKKKK</sequence>
<feature type="region of interest" description="Disordered" evidence="1">
    <location>
        <begin position="22"/>
        <end position="109"/>
    </location>
</feature>
<keyword evidence="4" id="KW-1185">Reference proteome</keyword>
<protein>
    <submittedName>
        <fullName evidence="3">Uncharacterized protein</fullName>
    </submittedName>
</protein>
<feature type="compositionally biased region" description="Basic residues" evidence="1">
    <location>
        <begin position="395"/>
        <end position="414"/>
    </location>
</feature>
<feature type="compositionally biased region" description="Low complexity" evidence="1">
    <location>
        <begin position="485"/>
        <end position="497"/>
    </location>
</feature>
<keyword evidence="2" id="KW-0812">Transmembrane</keyword>
<dbReference type="Proteomes" id="UP000008281">
    <property type="component" value="Unassembled WGS sequence"/>
</dbReference>
<feature type="region of interest" description="Disordered" evidence="1">
    <location>
        <begin position="278"/>
        <end position="505"/>
    </location>
</feature>
<keyword evidence="2" id="KW-1133">Transmembrane helix</keyword>
<evidence type="ECO:0000313" key="4">
    <source>
        <dbReference type="Proteomes" id="UP000008281"/>
    </source>
</evidence>
<dbReference type="eggNOG" id="ENOG502TIGC">
    <property type="taxonomic scope" value="Eukaryota"/>
</dbReference>
<evidence type="ECO:0000256" key="1">
    <source>
        <dbReference type="SAM" id="MobiDB-lite"/>
    </source>
</evidence>
<keyword evidence="2" id="KW-0472">Membrane</keyword>
<feature type="compositionally biased region" description="Basic and acidic residues" evidence="1">
    <location>
        <begin position="278"/>
        <end position="293"/>
    </location>
</feature>
<feature type="compositionally biased region" description="Basic and acidic residues" evidence="1">
    <location>
        <begin position="378"/>
        <end position="394"/>
    </location>
</feature>
<organism evidence="4">
    <name type="scientific">Caenorhabditis remanei</name>
    <name type="common">Caenorhabditis vulgaris</name>
    <dbReference type="NCBI Taxonomy" id="31234"/>
    <lineage>
        <taxon>Eukaryota</taxon>
        <taxon>Metazoa</taxon>
        <taxon>Ecdysozoa</taxon>
        <taxon>Nematoda</taxon>
        <taxon>Chromadorea</taxon>
        <taxon>Rhabditida</taxon>
        <taxon>Rhabditina</taxon>
        <taxon>Rhabditomorpha</taxon>
        <taxon>Rhabditoidea</taxon>
        <taxon>Rhabditidae</taxon>
        <taxon>Peloderinae</taxon>
        <taxon>Caenorhabditis</taxon>
    </lineage>
</organism>
<feature type="compositionally biased region" description="Basic and acidic residues" evidence="1">
    <location>
        <begin position="42"/>
        <end position="65"/>
    </location>
</feature>
<feature type="compositionally biased region" description="Polar residues" evidence="1">
    <location>
        <begin position="419"/>
        <end position="433"/>
    </location>
</feature>
<dbReference type="InParanoid" id="E3LVC8"/>
<dbReference type="EMBL" id="DS268416">
    <property type="protein sequence ID" value="EFP12667.1"/>
    <property type="molecule type" value="Genomic_DNA"/>
</dbReference>
<feature type="compositionally biased region" description="Polar residues" evidence="1">
    <location>
        <begin position="450"/>
        <end position="459"/>
    </location>
</feature>
<feature type="compositionally biased region" description="Acidic residues" evidence="1">
    <location>
        <begin position="28"/>
        <end position="41"/>
    </location>
</feature>
<evidence type="ECO:0000313" key="3">
    <source>
        <dbReference type="EMBL" id="EFP12667.1"/>
    </source>
</evidence>
<gene>
    <name evidence="3" type="ORF">CRE_29715</name>
</gene>
<proteinExistence type="predicted"/>
<feature type="compositionally biased region" description="Basic and acidic residues" evidence="1">
    <location>
        <begin position="301"/>
        <end position="366"/>
    </location>
</feature>
<feature type="transmembrane region" description="Helical" evidence="2">
    <location>
        <begin position="236"/>
        <end position="259"/>
    </location>
</feature>